<feature type="region of interest" description="Disordered" evidence="2">
    <location>
        <begin position="74"/>
        <end position="151"/>
    </location>
</feature>
<dbReference type="GO" id="GO:0003677">
    <property type="term" value="F:DNA binding"/>
    <property type="evidence" value="ECO:0007669"/>
    <property type="project" value="UniProtKB-KW"/>
</dbReference>
<dbReference type="PANTHER" id="PTHR46797:SF1">
    <property type="entry name" value="METHYLPHOSPHONATE SYNTHASE"/>
    <property type="match status" value="1"/>
</dbReference>
<protein>
    <submittedName>
        <fullName evidence="4">Transcriptional regulator</fullName>
    </submittedName>
</protein>
<feature type="compositionally biased region" description="Polar residues" evidence="2">
    <location>
        <begin position="134"/>
        <end position="143"/>
    </location>
</feature>
<evidence type="ECO:0000256" key="1">
    <source>
        <dbReference type="ARBA" id="ARBA00023125"/>
    </source>
</evidence>
<dbReference type="KEGG" id="scl:sce6511"/>
<dbReference type="Pfam" id="PF07883">
    <property type="entry name" value="Cupin_2"/>
    <property type="match status" value="1"/>
</dbReference>
<reference evidence="4 5" key="1">
    <citation type="journal article" date="2007" name="Nat. Biotechnol.">
        <title>Complete genome sequence of the myxobacterium Sorangium cellulosum.</title>
        <authorList>
            <person name="Schneiker S."/>
            <person name="Perlova O."/>
            <person name="Kaiser O."/>
            <person name="Gerth K."/>
            <person name="Alici A."/>
            <person name="Altmeyer M.O."/>
            <person name="Bartels D."/>
            <person name="Bekel T."/>
            <person name="Beyer S."/>
            <person name="Bode E."/>
            <person name="Bode H.B."/>
            <person name="Bolten C.J."/>
            <person name="Choudhuri J.V."/>
            <person name="Doss S."/>
            <person name="Elnakady Y.A."/>
            <person name="Frank B."/>
            <person name="Gaigalat L."/>
            <person name="Goesmann A."/>
            <person name="Groeger C."/>
            <person name="Gross F."/>
            <person name="Jelsbak L."/>
            <person name="Jelsbak L."/>
            <person name="Kalinowski J."/>
            <person name="Kegler C."/>
            <person name="Knauber T."/>
            <person name="Konietzny S."/>
            <person name="Kopp M."/>
            <person name="Krause L."/>
            <person name="Krug D."/>
            <person name="Linke B."/>
            <person name="Mahmud T."/>
            <person name="Martinez-Arias R."/>
            <person name="McHardy A.C."/>
            <person name="Merai M."/>
            <person name="Meyer F."/>
            <person name="Mormann S."/>
            <person name="Munoz-Dorado J."/>
            <person name="Perez J."/>
            <person name="Pradella S."/>
            <person name="Rachid S."/>
            <person name="Raddatz G."/>
            <person name="Rosenau F."/>
            <person name="Rueckert C."/>
            <person name="Sasse F."/>
            <person name="Scharfe M."/>
            <person name="Schuster S.C."/>
            <person name="Suen G."/>
            <person name="Treuner-Lange A."/>
            <person name="Velicer G.J."/>
            <person name="Vorholter F.-J."/>
            <person name="Weissman K.J."/>
            <person name="Welch R.D."/>
            <person name="Wenzel S.C."/>
            <person name="Whitworth D.E."/>
            <person name="Wilhelm S."/>
            <person name="Wittmann C."/>
            <person name="Bloecker H."/>
            <person name="Puehler A."/>
            <person name="Mueller R."/>
        </authorList>
    </citation>
    <scope>NUCLEOTIDE SEQUENCE [LARGE SCALE GENOMIC DNA]</scope>
    <source>
        <strain evidence="5">So ce56</strain>
    </source>
</reference>
<dbReference type="InterPro" id="IPR013096">
    <property type="entry name" value="Cupin_2"/>
</dbReference>
<keyword evidence="5" id="KW-1185">Reference proteome</keyword>
<dbReference type="EMBL" id="AM746676">
    <property type="protein sequence ID" value="CAN96680.1"/>
    <property type="molecule type" value="Genomic_DNA"/>
</dbReference>
<dbReference type="eggNOG" id="COG1917">
    <property type="taxonomic scope" value="Bacteria"/>
</dbReference>
<evidence type="ECO:0000313" key="4">
    <source>
        <dbReference type="EMBL" id="CAN96680.1"/>
    </source>
</evidence>
<dbReference type="InterPro" id="IPR010982">
    <property type="entry name" value="Lambda_DNA-bd_dom_sf"/>
</dbReference>
<accession>A9GNY7</accession>
<name>A9GNY7_SORC5</name>
<evidence type="ECO:0000313" key="5">
    <source>
        <dbReference type="Proteomes" id="UP000002139"/>
    </source>
</evidence>
<dbReference type="SMART" id="SM00530">
    <property type="entry name" value="HTH_XRE"/>
    <property type="match status" value="1"/>
</dbReference>
<dbReference type="Pfam" id="PF01381">
    <property type="entry name" value="HTH_3"/>
    <property type="match status" value="1"/>
</dbReference>
<dbReference type="eggNOG" id="COG1396">
    <property type="taxonomic scope" value="Bacteria"/>
</dbReference>
<dbReference type="AlphaFoldDB" id="A9GNY7"/>
<dbReference type="InterPro" id="IPR050807">
    <property type="entry name" value="TransReg_Diox_bact_type"/>
</dbReference>
<dbReference type="Gene3D" id="2.60.120.10">
    <property type="entry name" value="Jelly Rolls"/>
    <property type="match status" value="1"/>
</dbReference>
<dbReference type="PANTHER" id="PTHR46797">
    <property type="entry name" value="HTH-TYPE TRANSCRIPTIONAL REGULATOR"/>
    <property type="match status" value="1"/>
</dbReference>
<feature type="domain" description="HTH cro/C1-type" evidence="3">
    <location>
        <begin position="181"/>
        <end position="235"/>
    </location>
</feature>
<dbReference type="CDD" id="cd00093">
    <property type="entry name" value="HTH_XRE"/>
    <property type="match status" value="1"/>
</dbReference>
<organism evidence="4 5">
    <name type="scientific">Sorangium cellulosum (strain So ce56)</name>
    <name type="common">Polyangium cellulosum (strain So ce56)</name>
    <dbReference type="NCBI Taxonomy" id="448385"/>
    <lineage>
        <taxon>Bacteria</taxon>
        <taxon>Pseudomonadati</taxon>
        <taxon>Myxococcota</taxon>
        <taxon>Polyangia</taxon>
        <taxon>Polyangiales</taxon>
        <taxon>Polyangiaceae</taxon>
        <taxon>Sorangium</taxon>
    </lineage>
</organism>
<keyword evidence="1" id="KW-0238">DNA-binding</keyword>
<feature type="region of interest" description="Disordered" evidence="2">
    <location>
        <begin position="1"/>
        <end position="35"/>
    </location>
</feature>
<evidence type="ECO:0000256" key="2">
    <source>
        <dbReference type="SAM" id="MobiDB-lite"/>
    </source>
</evidence>
<dbReference type="HOGENOM" id="CLU_972883_0_0_7"/>
<gene>
    <name evidence="4" type="ordered locus">sce6511</name>
</gene>
<sequence length="357" mass="37618">MMYLRVGGEADAPPECSSDRPRGIPAAAAGGSEQACSREQQADVIGKLFDHACRPLVVPDLDVDAHLAGAMKSVRQNTPRSSPGLVSGDGLGASLPVEGYQNGVQASAASTGRPPPPAGPRSHRRPESFAGPASSYSSRTDGTNGEAPQRDVDEASGDAWAYEMAPQDASSALTGIVGANLRRLRTKRGLSLERLAKASGVSRAMLSQIELGQSTPTINVLWKIARALGVPFSALISDQSLGGTSLILAARAKVLTSHDGSFTSRALFPFDVPRTVEFYEITLAPLATEHADPHPPGTVENLVVTAGTLEMVVGAERHVLATGDAIMFDADVPHQYRNPTDQQVILYLVMTYIEKTG</sequence>
<dbReference type="PROSITE" id="PS50943">
    <property type="entry name" value="HTH_CROC1"/>
    <property type="match status" value="1"/>
</dbReference>
<proteinExistence type="predicted"/>
<dbReference type="GO" id="GO:0005829">
    <property type="term" value="C:cytosol"/>
    <property type="evidence" value="ECO:0007669"/>
    <property type="project" value="TreeGrafter"/>
</dbReference>
<dbReference type="BioCyc" id="SCEL448385:SCE_RS51990-MONOMER"/>
<dbReference type="Proteomes" id="UP000002139">
    <property type="component" value="Chromosome"/>
</dbReference>
<dbReference type="CDD" id="cd02209">
    <property type="entry name" value="cupin_XRE_C"/>
    <property type="match status" value="1"/>
</dbReference>
<dbReference type="SUPFAM" id="SSF47413">
    <property type="entry name" value="lambda repressor-like DNA-binding domains"/>
    <property type="match status" value="1"/>
</dbReference>
<dbReference type="InterPro" id="IPR011051">
    <property type="entry name" value="RmlC_Cupin_sf"/>
</dbReference>
<dbReference type="GO" id="GO:0003700">
    <property type="term" value="F:DNA-binding transcription factor activity"/>
    <property type="evidence" value="ECO:0007669"/>
    <property type="project" value="TreeGrafter"/>
</dbReference>
<dbReference type="SUPFAM" id="SSF51182">
    <property type="entry name" value="RmlC-like cupins"/>
    <property type="match status" value="1"/>
</dbReference>
<dbReference type="InterPro" id="IPR001387">
    <property type="entry name" value="Cro/C1-type_HTH"/>
</dbReference>
<dbReference type="InterPro" id="IPR014710">
    <property type="entry name" value="RmlC-like_jellyroll"/>
</dbReference>
<evidence type="ECO:0000259" key="3">
    <source>
        <dbReference type="PROSITE" id="PS50943"/>
    </source>
</evidence>
<dbReference type="Gene3D" id="1.10.260.40">
    <property type="entry name" value="lambda repressor-like DNA-binding domains"/>
    <property type="match status" value="1"/>
</dbReference>
<dbReference type="STRING" id="448385.sce6511"/>